<evidence type="ECO:0000313" key="4">
    <source>
        <dbReference type="Proteomes" id="UP000507470"/>
    </source>
</evidence>
<dbReference type="Gene3D" id="3.30.1370.10">
    <property type="entry name" value="K Homology domain, type 1"/>
    <property type="match status" value="4"/>
</dbReference>
<dbReference type="CDD" id="cd22408">
    <property type="entry name" value="KH-I_Vigilin_rpt4"/>
    <property type="match status" value="4"/>
</dbReference>
<protein>
    <submittedName>
        <fullName evidence="3">Uncharacterized protein</fullName>
    </submittedName>
</protein>
<accession>A0A6J8A1Q6</accession>
<evidence type="ECO:0000256" key="2">
    <source>
        <dbReference type="SAM" id="MobiDB-lite"/>
    </source>
</evidence>
<organism evidence="3 4">
    <name type="scientific">Mytilus coruscus</name>
    <name type="common">Sea mussel</name>
    <dbReference type="NCBI Taxonomy" id="42192"/>
    <lineage>
        <taxon>Eukaryota</taxon>
        <taxon>Metazoa</taxon>
        <taxon>Spiralia</taxon>
        <taxon>Lophotrochozoa</taxon>
        <taxon>Mollusca</taxon>
        <taxon>Bivalvia</taxon>
        <taxon>Autobranchia</taxon>
        <taxon>Pteriomorphia</taxon>
        <taxon>Mytilida</taxon>
        <taxon>Mytiloidea</taxon>
        <taxon>Mytilidae</taxon>
        <taxon>Mytilinae</taxon>
        <taxon>Mytilus</taxon>
    </lineage>
</organism>
<reference evidence="3 4" key="1">
    <citation type="submission" date="2020-06" db="EMBL/GenBank/DDBJ databases">
        <authorList>
            <person name="Li R."/>
            <person name="Bekaert M."/>
        </authorList>
    </citation>
    <scope>NUCLEOTIDE SEQUENCE [LARGE SCALE GENOMIC DNA]</scope>
    <source>
        <strain evidence="4">wild</strain>
    </source>
</reference>
<dbReference type="PANTHER" id="PTHR10627">
    <property type="entry name" value="SCP160"/>
    <property type="match status" value="1"/>
</dbReference>
<dbReference type="EMBL" id="CACVKT020000513">
    <property type="protein sequence ID" value="CAC5359564.1"/>
    <property type="molecule type" value="Genomic_DNA"/>
</dbReference>
<dbReference type="AlphaFoldDB" id="A0A6J8A1Q6"/>
<feature type="region of interest" description="Disordered" evidence="2">
    <location>
        <begin position="1"/>
        <end position="20"/>
    </location>
</feature>
<name>A0A6J8A1Q6_MYTCO</name>
<dbReference type="GO" id="GO:0003729">
    <property type="term" value="F:mRNA binding"/>
    <property type="evidence" value="ECO:0007669"/>
    <property type="project" value="TreeGrafter"/>
</dbReference>
<sequence>MKRKYQTVSPEEVKSHQGQRNRTIQEMLNETAGVNVTSLINNIEKKRTTSTITYHGVFKGQIFIEGNQAVPKMSHPSICGPKNENVDKQIKETGAKMNVLPLRVRENEMVISGEKDGVIIKQKVEVMGIYMEEKKNKIVSVEVRKSQHKYRIGPGYSGLHEIFKETRGAVEVPSLYNIENITLTREQDKLGPALTMVYSKGNRAVPKMSHPSICGPKNENVDKQIKETGAKMNVLPLRVRENEMVISGEKDGVIIKQKVEVVGIYMEEKKNKIVSVEVRKSQHKYRIGPGYSGLHEIFKETRGAVEVPSLYNIENITLTREQDKLGPALTMVYSKGNRAVPKMSHPSICGPKNENVDKQIKETGAKMNVLPLRVRENEMVISGEKDGVIIKQKVKVMGIYMEEKKNKIVSVEVRKSQHKYRTGPGYSGLHEIFKETRVAVEVPSLYNIENITLTREQDKLGPALTMVYSKGNRAVPKMSHPSICGPKNENVDEQIKETGAKMNVLPLRVRENEMVISGEKDGVIIKQKVEAVGIYMEEKRNKIVSVEVGKSQHKYRIGPGYSGLHEIFKETRVAVEVPSLYNILNITMTREQDKLGPALTMVYSKVHIKEEFKTKMAHNQHNWTIGVQGRFVKSIAGGCDDGVKGFDENDGESTKKHHQEFTNEKVVSDESSFVYLQDLVPVNNPAEEQSDKVKVTGQPAKQALQALQENFITINGFDDQEVKIVKLLWRLFVWKYLL</sequence>
<dbReference type="OrthoDB" id="10027144at2759"/>
<dbReference type="PANTHER" id="PTHR10627:SF31">
    <property type="entry name" value="DODECA-SATELLITE-BINDING PROTEIN 1, ISOFORM A"/>
    <property type="match status" value="1"/>
</dbReference>
<evidence type="ECO:0000313" key="3">
    <source>
        <dbReference type="EMBL" id="CAC5359564.1"/>
    </source>
</evidence>
<keyword evidence="1" id="KW-0677">Repeat</keyword>
<proteinExistence type="predicted"/>
<gene>
    <name evidence="3" type="ORF">MCOR_2362</name>
</gene>
<dbReference type="Proteomes" id="UP000507470">
    <property type="component" value="Unassembled WGS sequence"/>
</dbReference>
<dbReference type="InterPro" id="IPR036612">
    <property type="entry name" value="KH_dom_type_1_sf"/>
</dbReference>
<keyword evidence="4" id="KW-1185">Reference proteome</keyword>
<evidence type="ECO:0000256" key="1">
    <source>
        <dbReference type="ARBA" id="ARBA00022737"/>
    </source>
</evidence>